<keyword evidence="3" id="KW-0963">Cytoplasm</keyword>
<evidence type="ECO:0000256" key="3">
    <source>
        <dbReference type="ARBA" id="ARBA00022490"/>
    </source>
</evidence>
<dbReference type="Proteomes" id="UP000567179">
    <property type="component" value="Unassembled WGS sequence"/>
</dbReference>
<feature type="signal peptide" evidence="7">
    <location>
        <begin position="1"/>
        <end position="25"/>
    </location>
</feature>
<dbReference type="OrthoDB" id="5559898at2759"/>
<feature type="compositionally biased region" description="Polar residues" evidence="6">
    <location>
        <begin position="217"/>
        <end position="253"/>
    </location>
</feature>
<feature type="region of interest" description="Disordered" evidence="6">
    <location>
        <begin position="1254"/>
        <end position="1274"/>
    </location>
</feature>
<protein>
    <recommendedName>
        <fullName evidence="10">Armadillo repeat-containing protein 8</fullName>
    </recommendedName>
</protein>
<evidence type="ECO:0000256" key="5">
    <source>
        <dbReference type="ARBA" id="ARBA00023242"/>
    </source>
</evidence>
<evidence type="ECO:0000256" key="6">
    <source>
        <dbReference type="SAM" id="MobiDB-lite"/>
    </source>
</evidence>
<feature type="compositionally biased region" description="Low complexity" evidence="6">
    <location>
        <begin position="254"/>
        <end position="279"/>
    </location>
</feature>
<keyword evidence="5" id="KW-0539">Nucleus</keyword>
<feature type="region of interest" description="Disordered" evidence="6">
    <location>
        <begin position="464"/>
        <end position="492"/>
    </location>
</feature>
<feature type="region of interest" description="Disordered" evidence="6">
    <location>
        <begin position="209"/>
        <end position="293"/>
    </location>
</feature>
<keyword evidence="7" id="KW-0732">Signal</keyword>
<comment type="subcellular location">
    <subcellularLocation>
        <location evidence="2">Cytoplasm</location>
    </subcellularLocation>
    <subcellularLocation>
        <location evidence="1">Nucleus</location>
    </subcellularLocation>
</comment>
<dbReference type="PANTHER" id="PTHR15651">
    <property type="entry name" value="ARMADILLO REPEAT-CONTAINING PROTEIN 8"/>
    <property type="match status" value="1"/>
</dbReference>
<evidence type="ECO:0000313" key="8">
    <source>
        <dbReference type="EMBL" id="KAF5323748.1"/>
    </source>
</evidence>
<dbReference type="SMART" id="SM00185">
    <property type="entry name" value="ARM"/>
    <property type="match status" value="7"/>
</dbReference>
<dbReference type="GO" id="GO:0034657">
    <property type="term" value="C:GID complex"/>
    <property type="evidence" value="ECO:0007669"/>
    <property type="project" value="TreeGrafter"/>
</dbReference>
<keyword evidence="4" id="KW-0677">Repeat</keyword>
<dbReference type="GO" id="GO:0043161">
    <property type="term" value="P:proteasome-mediated ubiquitin-dependent protein catabolic process"/>
    <property type="evidence" value="ECO:0007669"/>
    <property type="project" value="TreeGrafter"/>
</dbReference>
<dbReference type="InterPro" id="IPR016024">
    <property type="entry name" value="ARM-type_fold"/>
</dbReference>
<dbReference type="EMBL" id="JAACJJ010000017">
    <property type="protein sequence ID" value="KAF5323748.1"/>
    <property type="molecule type" value="Genomic_DNA"/>
</dbReference>
<evidence type="ECO:0000256" key="1">
    <source>
        <dbReference type="ARBA" id="ARBA00004123"/>
    </source>
</evidence>
<sequence length="1303" mass="134064">MSGSLSGLPWTLSTLLFTTMTISLATLKQVKNTVIGNPQAKSQLAKDDDFIVTLVHSLTQPPPAEINADRAAHEALKIEAAHVVASLAHGSDNAIAVVLRARAIHHFIYALSTFTSSNSTPVLRHAYMRGLRACASGAADVVGPSLWGLKPERGMDGFSPSDDVEEQERRKQRTARMWADAKEALDYLFQVESMDIYLPLLVLPPPTSTPLSFPPSAQTASASTPIPIQKSRSASSSIPGPTTIPVVSSPVTGPTTPHTASLSSAAAPPPSSSAAAGISTPPPPPPFPSTPTLFTHAAHLLSTTLRSPAHRKAVAEWVPHHLRAAPSSTSMNKRARAVSLGRRGWETVGVNRDREKEREREMCAVKGVLGVLGFGVLGAGGASAGGGSKDPKVVEAALSALAALARDNPPVAAFLGKQGSDREYPPVLPHLLAFTKARAVDVQLAACLCVTNILRALPASNNHSHPTTAPASAVSPSSLVSLPHPYPTPTGAAPSPGATIGHMGSASVFPHATALIHSLQTSNPYPSAYPMAGGGSGFAYGSAGGAGPSEAIYSSLPLSSFGPVSGAGSGSGIPIGTSGGGTGGVAGSSGLGLASHNVSESVSAYSLVHNLPGGGSAPGPSQAAVEETCLRTVMNVVNRMLGLAFAGFRTGSGGYPGSGAGDSTSSGAGGNNGGGSAAARGAAAAAVASLAGGATTTGMAAARGAAAAAAAGGGAGGVLGDAELREAEREREAKYQAAMAGAVARTKACYILHNLVVDDPALCHLAYERGCLSHLGALVLAISPPEPPPLDWEEGEPESIRELREAALTALASLALHSDDIRRDITDSLRLLPAISRALRAGSSSSASAQLRAKHIGTRHAACQVVRAMSRSVSVLRTSIVDSGLGMDVLRIVLGQGTELGDRWGGSVSAGSSRSGISAAAGGGTPPSSSQHGKGREKDAEGLAHGLRGTPLWLGDDRRVIAAALSAVCNIVNDFSPLRPIYLEEKLMPRLVAIIRESQDAPLRLNALWAVKNLVRKTSTETKRDIMSHVGWAELNQFLTDPNLEMQEQAFNLLRNLAENEDGIAMVFRELTSSVLLEKLVYGLNSPSEDVVLQAAFALANLANGTQDQQDSIMQYPGILSALKTCLEEAPQSIRRPAVSCVFVLAKSNPRRRREMQEVGIVSTLKKICEWSGHGHGPSHGHTSHGSYSGSAAGNYGMSVSPTASTASGAWGGRSPTARASGMTFYHGSGGMASGGGGSTYGSWSGSGSSLHAHAAAHGIGGSGTTSRPWSTPHLGLLEDDRDVVNKARQALDWLEHGETYTM</sequence>
<dbReference type="Gene3D" id="1.25.10.10">
    <property type="entry name" value="Leucine-rich Repeat Variant"/>
    <property type="match status" value="3"/>
</dbReference>
<accession>A0A8H5BIL0</accession>
<evidence type="ECO:0000256" key="2">
    <source>
        <dbReference type="ARBA" id="ARBA00004496"/>
    </source>
</evidence>
<dbReference type="PANTHER" id="PTHR15651:SF7">
    <property type="entry name" value="ARMADILLO REPEAT-CONTAINING PROTEIN 8"/>
    <property type="match status" value="1"/>
</dbReference>
<evidence type="ECO:0000256" key="4">
    <source>
        <dbReference type="ARBA" id="ARBA00022737"/>
    </source>
</evidence>
<dbReference type="InterPro" id="IPR038739">
    <property type="entry name" value="ARMC8/Vid28"/>
</dbReference>
<feature type="compositionally biased region" description="Pro residues" evidence="6">
    <location>
        <begin position="280"/>
        <end position="289"/>
    </location>
</feature>
<evidence type="ECO:0008006" key="10">
    <source>
        <dbReference type="Google" id="ProtNLM"/>
    </source>
</evidence>
<dbReference type="InterPro" id="IPR011989">
    <property type="entry name" value="ARM-like"/>
</dbReference>
<proteinExistence type="predicted"/>
<comment type="caution">
    <text evidence="8">The sequence shown here is derived from an EMBL/GenBank/DDBJ whole genome shotgun (WGS) entry which is preliminary data.</text>
</comment>
<dbReference type="GO" id="GO:0005737">
    <property type="term" value="C:cytoplasm"/>
    <property type="evidence" value="ECO:0007669"/>
    <property type="project" value="UniProtKB-SubCell"/>
</dbReference>
<feature type="compositionally biased region" description="Low complexity" evidence="6">
    <location>
        <begin position="905"/>
        <end position="930"/>
    </location>
</feature>
<keyword evidence="9" id="KW-1185">Reference proteome</keyword>
<name>A0A8H5BIL0_9AGAR</name>
<feature type="region of interest" description="Disordered" evidence="6">
    <location>
        <begin position="905"/>
        <end position="940"/>
    </location>
</feature>
<organism evidence="8 9">
    <name type="scientific">Psilocybe cf. subviscida</name>
    <dbReference type="NCBI Taxonomy" id="2480587"/>
    <lineage>
        <taxon>Eukaryota</taxon>
        <taxon>Fungi</taxon>
        <taxon>Dikarya</taxon>
        <taxon>Basidiomycota</taxon>
        <taxon>Agaricomycotina</taxon>
        <taxon>Agaricomycetes</taxon>
        <taxon>Agaricomycetidae</taxon>
        <taxon>Agaricales</taxon>
        <taxon>Agaricineae</taxon>
        <taxon>Strophariaceae</taxon>
        <taxon>Psilocybe</taxon>
    </lineage>
</organism>
<evidence type="ECO:0000313" key="9">
    <source>
        <dbReference type="Proteomes" id="UP000567179"/>
    </source>
</evidence>
<dbReference type="InterPro" id="IPR000225">
    <property type="entry name" value="Armadillo"/>
</dbReference>
<dbReference type="GO" id="GO:0005634">
    <property type="term" value="C:nucleus"/>
    <property type="evidence" value="ECO:0007669"/>
    <property type="project" value="UniProtKB-SubCell"/>
</dbReference>
<evidence type="ECO:0000256" key="7">
    <source>
        <dbReference type="SAM" id="SignalP"/>
    </source>
</evidence>
<gene>
    <name evidence="8" type="ORF">D9619_012877</name>
</gene>
<reference evidence="8 9" key="1">
    <citation type="journal article" date="2020" name="ISME J.">
        <title>Uncovering the hidden diversity of litter-decomposition mechanisms in mushroom-forming fungi.</title>
        <authorList>
            <person name="Floudas D."/>
            <person name="Bentzer J."/>
            <person name="Ahren D."/>
            <person name="Johansson T."/>
            <person name="Persson P."/>
            <person name="Tunlid A."/>
        </authorList>
    </citation>
    <scope>NUCLEOTIDE SEQUENCE [LARGE SCALE GENOMIC DNA]</scope>
    <source>
        <strain evidence="8 9">CBS 101986</strain>
    </source>
</reference>
<dbReference type="SUPFAM" id="SSF48371">
    <property type="entry name" value="ARM repeat"/>
    <property type="match status" value="2"/>
</dbReference>
<feature type="chain" id="PRO_5034238984" description="Armadillo repeat-containing protein 8" evidence="7">
    <location>
        <begin position="26"/>
        <end position="1303"/>
    </location>
</feature>